<dbReference type="EnsemblPlants" id="evm.model.10.1522">
    <property type="protein sequence ID" value="cds.evm.model.10.1522"/>
    <property type="gene ID" value="evm.TU.10.1522"/>
</dbReference>
<reference evidence="8" key="3">
    <citation type="submission" date="2020-01" db="EMBL/GenBank/DDBJ databases">
        <authorList>
            <person name="Booth J."/>
            <person name="Bohlmann J."/>
        </authorList>
    </citation>
    <scope>NUCLEOTIDE SEQUENCE</scope>
</reference>
<dbReference type="InterPro" id="IPR034741">
    <property type="entry name" value="Terpene_cyclase-like_1_C"/>
</dbReference>
<evidence type="ECO:0000259" key="7">
    <source>
        <dbReference type="Pfam" id="PF03936"/>
    </source>
</evidence>
<organism evidence="8">
    <name type="scientific">Cannabis sativa</name>
    <name type="common">Hemp</name>
    <name type="synonym">Marijuana</name>
    <dbReference type="NCBI Taxonomy" id="3483"/>
    <lineage>
        <taxon>Eukaryota</taxon>
        <taxon>Viridiplantae</taxon>
        <taxon>Streptophyta</taxon>
        <taxon>Embryophyta</taxon>
        <taxon>Tracheophyta</taxon>
        <taxon>Spermatophyta</taxon>
        <taxon>Magnoliopsida</taxon>
        <taxon>eudicotyledons</taxon>
        <taxon>Gunneridae</taxon>
        <taxon>Pentapetalae</taxon>
        <taxon>rosids</taxon>
        <taxon>fabids</taxon>
        <taxon>Rosales</taxon>
        <taxon>Cannabaceae</taxon>
        <taxon>Cannabis</taxon>
    </lineage>
</organism>
<dbReference type="InterPro" id="IPR008930">
    <property type="entry name" value="Terpenoid_cyclase/PrenylTrfase"/>
</dbReference>
<evidence type="ECO:0000313" key="8">
    <source>
        <dbReference type="EMBL" id="QLC36833.1"/>
    </source>
</evidence>
<dbReference type="CDD" id="cd00684">
    <property type="entry name" value="Terpene_cyclase_plant_C1"/>
    <property type="match status" value="1"/>
</dbReference>
<dbReference type="SFLD" id="SFLDG01019">
    <property type="entry name" value="Terpene_Cyclase_Like_1_C_Termi"/>
    <property type="match status" value="1"/>
</dbReference>
<dbReference type="Gramene" id="evm.model.10.1522">
    <property type="protein sequence ID" value="cds.evm.model.10.1522"/>
    <property type="gene ID" value="evm.TU.10.1522"/>
</dbReference>
<comment type="cofactor">
    <cofactor evidence="1">
        <name>Mg(2+)</name>
        <dbReference type="ChEBI" id="CHEBI:18420"/>
    </cofactor>
</comment>
<accession>A0A7D5E9J3</accession>
<dbReference type="PANTHER" id="PTHR31225:SF98">
    <property type="entry name" value="TERPENE SYNTHASE 9-RELATED"/>
    <property type="match status" value="1"/>
</dbReference>
<dbReference type="Pfam" id="PF01397">
    <property type="entry name" value="Terpene_synth"/>
    <property type="match status" value="1"/>
</dbReference>
<dbReference type="OMA" id="KTICRTI"/>
<evidence type="ECO:0000256" key="3">
    <source>
        <dbReference type="ARBA" id="ARBA00022723"/>
    </source>
</evidence>
<dbReference type="InterPro" id="IPR050148">
    <property type="entry name" value="Terpene_synthase-like"/>
</dbReference>
<dbReference type="InterPro" id="IPR044814">
    <property type="entry name" value="Terpene_cyclase_plant_C1"/>
</dbReference>
<dbReference type="PANTHER" id="PTHR31225">
    <property type="entry name" value="OS04G0344100 PROTEIN-RELATED"/>
    <property type="match status" value="1"/>
</dbReference>
<dbReference type="GO" id="GO:0016102">
    <property type="term" value="P:diterpenoid biosynthetic process"/>
    <property type="evidence" value="ECO:0007669"/>
    <property type="project" value="InterPro"/>
</dbReference>
<keyword evidence="5" id="KW-0456">Lyase</keyword>
<dbReference type="FunFam" id="1.50.10.130:FF:000001">
    <property type="entry name" value="Isoprene synthase, chloroplastic"/>
    <property type="match status" value="1"/>
</dbReference>
<reference evidence="10" key="1">
    <citation type="submission" date="2018-11" db="EMBL/GenBank/DDBJ databases">
        <authorList>
            <person name="Grassa J C."/>
        </authorList>
    </citation>
    <scope>NUCLEOTIDE SEQUENCE [LARGE SCALE GENOMIC DNA]</scope>
</reference>
<accession>A0A803QK03</accession>
<dbReference type="InterPro" id="IPR036965">
    <property type="entry name" value="Terpene_synth_N_sf"/>
</dbReference>
<comment type="pathway">
    <text evidence="2">Secondary metabolite biosynthesis; terpenoid biosynthesis.</text>
</comment>
<dbReference type="AlphaFoldDB" id="A0A7D5E9J3"/>
<dbReference type="SUPFAM" id="SSF48239">
    <property type="entry name" value="Terpenoid cyclases/Protein prenyltransferases"/>
    <property type="match status" value="1"/>
</dbReference>
<dbReference type="InterPro" id="IPR008949">
    <property type="entry name" value="Isoprenoid_synthase_dom_sf"/>
</dbReference>
<proteinExistence type="evidence at transcript level"/>
<reference evidence="8" key="2">
    <citation type="journal article" date="2020" name="Plant Physiol.">
        <title>Terpene Synthases and Terpene Variation in Cannabis sativa.</title>
        <authorList>
            <person name="Booth J.K."/>
            <person name="Yuen M.M.S."/>
            <person name="Jancsik S."/>
            <person name="Madilao L."/>
            <person name="Page J."/>
            <person name="Bohlmann J."/>
        </authorList>
    </citation>
    <scope>NUCLEOTIDE SEQUENCE</scope>
</reference>
<dbReference type="InterPro" id="IPR001906">
    <property type="entry name" value="Terpene_synth_N"/>
</dbReference>
<feature type="domain" description="Terpene synthase N-terminal" evidence="6">
    <location>
        <begin position="71"/>
        <end position="230"/>
    </location>
</feature>
<dbReference type="Gene3D" id="1.10.600.10">
    <property type="entry name" value="Farnesyl Diphosphate Synthase"/>
    <property type="match status" value="1"/>
</dbReference>
<feature type="domain" description="Terpene synthase metal-binding" evidence="7">
    <location>
        <begin position="288"/>
        <end position="530"/>
    </location>
</feature>
<dbReference type="FunFam" id="1.10.600.10:FF:000007">
    <property type="entry name" value="Isoprene synthase, chloroplastic"/>
    <property type="match status" value="1"/>
</dbReference>
<keyword evidence="3" id="KW-0479">Metal-binding</keyword>
<evidence type="ECO:0000313" key="10">
    <source>
        <dbReference type="Proteomes" id="UP000596661"/>
    </source>
</evidence>
<dbReference type="GO" id="GO:0010333">
    <property type="term" value="F:terpene synthase activity"/>
    <property type="evidence" value="ECO:0007669"/>
    <property type="project" value="InterPro"/>
</dbReference>
<dbReference type="SFLD" id="SFLDS00005">
    <property type="entry name" value="Isoprenoid_Synthase_Type_I"/>
    <property type="match status" value="1"/>
</dbReference>
<reference evidence="9" key="4">
    <citation type="submission" date="2021-03" db="UniProtKB">
        <authorList>
            <consortium name="EnsemblPlants"/>
        </authorList>
    </citation>
    <scope>IDENTIFICATION</scope>
</reference>
<evidence type="ECO:0000313" key="9">
    <source>
        <dbReference type="EnsemblPlants" id="cds.evm.model.10.1522"/>
    </source>
</evidence>
<dbReference type="OrthoDB" id="1936865at2759"/>
<evidence type="ECO:0000256" key="2">
    <source>
        <dbReference type="ARBA" id="ARBA00004721"/>
    </source>
</evidence>
<dbReference type="GO" id="GO:0000287">
    <property type="term" value="F:magnesium ion binding"/>
    <property type="evidence" value="ECO:0007669"/>
    <property type="project" value="InterPro"/>
</dbReference>
<protein>
    <submittedName>
        <fullName evidence="8">Terpene synthase 29</fullName>
    </submittedName>
</protein>
<evidence type="ECO:0000256" key="4">
    <source>
        <dbReference type="ARBA" id="ARBA00022842"/>
    </source>
</evidence>
<dbReference type="Gene3D" id="1.50.10.130">
    <property type="entry name" value="Terpene synthase, N-terminal domain"/>
    <property type="match status" value="1"/>
</dbReference>
<dbReference type="EMBL" id="MN967468">
    <property type="protein sequence ID" value="QLC36833.1"/>
    <property type="molecule type" value="mRNA"/>
</dbReference>
<sequence>MSSIIYSPFTSLLPLKPISSASSTATINTRLKSRFRSSILVVLRPQQRRSAKYHPTVWENKHIDSFFTPYNYELHSERLQELKQITSTSLRTTKDPCILLKLIDSIQRLGLEYHFENEIEDAVSFIYAHNDQTTSNDLFMTALRFRILRQHGLFVGSDVFDRFRGRDGKFLDSLSSNKHGILSLYEASHLGMPEENVLEEAKSFTTKRLRYFSAGKMDTTLFGKQVKQSLEVPLYWRMPRSEARNFIDLYQMDETKSVTLLELAKLDYNLVQSVHQNELKELGRWWDDLGFKKNLPFARDRVVENYLWAMGIVSEPQFSKCRIGLTKFVCILTAIDDVYDIYGSLDELELFTNAVESWDIRAIRDEFPLYLKTCYLGMLNFGNEVIDDVLQNHGLNISSYIKEEWLNLCKSYLVEARWFYNDYTPSLNEYLENSSTSVGGHAAIVHACILLLDGSIPETLLDYNFNHFHSKLIYWSSLITRLSDDLGTSKDELKRGDVKKSVECYMAEKGIWEEEEAINHIKELRRNSWKMVNKEIIIGNNCLPKIMVKMCLNMARTAQFIFQHGDGIGTSTGATKHRLASLIVKPVPIIDPCSKPINGLGDSHTTIKTKIKK</sequence>
<dbReference type="Pfam" id="PF03936">
    <property type="entry name" value="Terpene_synth_C"/>
    <property type="match status" value="1"/>
</dbReference>
<evidence type="ECO:0000256" key="1">
    <source>
        <dbReference type="ARBA" id="ARBA00001946"/>
    </source>
</evidence>
<evidence type="ECO:0000256" key="5">
    <source>
        <dbReference type="ARBA" id="ARBA00023239"/>
    </source>
</evidence>
<dbReference type="SUPFAM" id="SSF48576">
    <property type="entry name" value="Terpenoid synthases"/>
    <property type="match status" value="1"/>
</dbReference>
<evidence type="ECO:0000259" key="6">
    <source>
        <dbReference type="Pfam" id="PF01397"/>
    </source>
</evidence>
<keyword evidence="4" id="KW-0460">Magnesium</keyword>
<keyword evidence="10" id="KW-1185">Reference proteome</keyword>
<name>A0A7D5E9J3_CANSA</name>
<dbReference type="Proteomes" id="UP000596661">
    <property type="component" value="Unassembled WGS sequence"/>
</dbReference>
<dbReference type="EMBL" id="UZAU01000821">
    <property type="status" value="NOT_ANNOTATED_CDS"/>
    <property type="molecule type" value="Genomic_DNA"/>
</dbReference>
<dbReference type="InterPro" id="IPR005630">
    <property type="entry name" value="Terpene_synthase_metal-bd"/>
</dbReference>